<dbReference type="Pfam" id="PF09261">
    <property type="entry name" value="Alpha-mann_mid"/>
    <property type="match status" value="1"/>
</dbReference>
<dbReference type="RefSeq" id="WP_055455903.1">
    <property type="nucleotide sequence ID" value="NZ_CYHE01000007.1"/>
</dbReference>
<dbReference type="Gene3D" id="3.20.110.10">
    <property type="entry name" value="Glycoside hydrolase 38, N terminal domain"/>
    <property type="match status" value="1"/>
</dbReference>
<evidence type="ECO:0000256" key="1">
    <source>
        <dbReference type="ARBA" id="ARBA00009792"/>
    </source>
</evidence>
<sequence length="1034" mass="115423">MSKLIRKLEHLLSRLQQRIYTRTGHEVALRYCAGSSETRAALVASSREDWTPVSRDLVWGGPDGYYWFGGSITLPDELIGQRLAVHVEAAFGSVMGRSDPQCLVRVNGRIVQGVDGNHREFPLTEEARPGEAFDILIEAGTIEDRRQLGFACHVVRHDLDVEETYYDLRVPLDVARLLAEDDPRRSFILRQLDAAVDAIDLRPGNGARFRASLALARYHAGEIYAAQDFGQKPVITATGHTHIDVAWLWRVRETRQKMARSMATAMTLMDEFPDYQFMYNQCVLLDYLAQDYPELAQRIASRVQDGRFEIEGALWLEPDVNISSGESLVRHILYGVRYHEETYGVRPRMVWLPDTFGYSAALPQIMQRAGLDTFVTHKLSWNDTNRMPEESLFWQGIDGTKVAAYFLTTQPYDSKSIGTTYCPNLKPTHVMGAWRRHGQQHLSKELFLVYGHGDGGGGPTREMLHNIRRMERGIPGCPKVEHAPMRPFFERLLKRMAENPENYPTWVGELYLEFHRGTLTSVARNKRSNRLAEAALRELELLAVLAAQHGVAYPAAELRRLWDIVMLNQFHDILPGSSIGAVYEDSDADYARLFSAADELRARLLAALPGEGAQVFNPSGTARSGLVMMPDAGGLISGQAIVRADGSAAHAVRVEALPPLALVSLEAHTAPAPLDGLEVSPVRLANEHVEVLFDEAGRMVSLLDRKTGRQVLKADAKANRLQAFRDMPAEYDAWDIDADFEDQVFEIDDLVSAEVVERGPLRAAIRFEWRYETSRLVQVISLEAGARQVEVDCFIDWHEHNTLVKAAFPLALNTAAINAEIQFGHVRRATHRNTSWDKARFECSMQRWIDVSEPDFGAAFLNDCKYGYDAIGSDVRLTLLRSPTWPWADADQGAHHLRYAVMLHDGDKVAVHQAAEAFNLPLRFVAAADNAASGSAAMPFTLEGEGVCIEAVKQAEEGDAIILRLWEVSGTRRKARLRLDPAITAVSRTDLLEREPEALTVEEGAVSLSLAPFEILTLSLSRSALATSSMPSLT</sequence>
<feature type="domain" description="Glycoside hydrolase family 38 central" evidence="5">
    <location>
        <begin position="513"/>
        <end position="590"/>
    </location>
</feature>
<dbReference type="PANTHER" id="PTHR46017">
    <property type="entry name" value="ALPHA-MANNOSIDASE 2C1"/>
    <property type="match status" value="1"/>
</dbReference>
<dbReference type="Pfam" id="PF17677">
    <property type="entry name" value="Glyco_hydro38C2"/>
    <property type="match status" value="1"/>
</dbReference>
<dbReference type="EMBL" id="CYHE01000007">
    <property type="protein sequence ID" value="CUA97121.1"/>
    <property type="molecule type" value="Genomic_DNA"/>
</dbReference>
<protein>
    <submittedName>
        <fullName evidence="6">Alpha-mannosidase</fullName>
    </submittedName>
</protein>
<name>A0A0K6I223_9HYPH</name>
<evidence type="ECO:0000313" key="7">
    <source>
        <dbReference type="Proteomes" id="UP000183900"/>
    </source>
</evidence>
<dbReference type="InterPro" id="IPR037094">
    <property type="entry name" value="Glyco_hydro_38_cen_sf"/>
</dbReference>
<dbReference type="Gene3D" id="1.20.1270.50">
    <property type="entry name" value="Glycoside hydrolase family 38, central domain"/>
    <property type="match status" value="1"/>
</dbReference>
<dbReference type="SUPFAM" id="SSF88713">
    <property type="entry name" value="Glycoside hydrolase/deacetylase"/>
    <property type="match status" value="1"/>
</dbReference>
<dbReference type="InterPro" id="IPR011330">
    <property type="entry name" value="Glyco_hydro/deAcase_b/a-brl"/>
</dbReference>
<evidence type="ECO:0000313" key="6">
    <source>
        <dbReference type="EMBL" id="CUA97121.1"/>
    </source>
</evidence>
<dbReference type="GO" id="GO:0006013">
    <property type="term" value="P:mannose metabolic process"/>
    <property type="evidence" value="ECO:0007669"/>
    <property type="project" value="InterPro"/>
</dbReference>
<dbReference type="Pfam" id="PF07748">
    <property type="entry name" value="Glyco_hydro_38C"/>
    <property type="match status" value="1"/>
</dbReference>
<keyword evidence="4" id="KW-0326">Glycosidase</keyword>
<keyword evidence="7" id="KW-1185">Reference proteome</keyword>
<comment type="similarity">
    <text evidence="1">Belongs to the glycosyl hydrolase 38 family.</text>
</comment>
<dbReference type="InterPro" id="IPR028995">
    <property type="entry name" value="Glyco_hydro_57/38_cen_sf"/>
</dbReference>
<dbReference type="Proteomes" id="UP000183900">
    <property type="component" value="Unassembled WGS sequence"/>
</dbReference>
<dbReference type="InterPro" id="IPR011682">
    <property type="entry name" value="Glyco_hydro_38_C"/>
</dbReference>
<evidence type="ECO:0000256" key="3">
    <source>
        <dbReference type="ARBA" id="ARBA00022801"/>
    </source>
</evidence>
<dbReference type="InterPro" id="IPR015341">
    <property type="entry name" value="Glyco_hydro_38_cen"/>
</dbReference>
<dbReference type="InterPro" id="IPR011013">
    <property type="entry name" value="Gal_mutarotase_sf_dom"/>
</dbReference>
<keyword evidence="3" id="KW-0378">Hydrolase</keyword>
<dbReference type="Pfam" id="PF01074">
    <property type="entry name" value="Glyco_hydro_38N"/>
    <property type="match status" value="1"/>
</dbReference>
<dbReference type="Gene3D" id="2.70.98.30">
    <property type="entry name" value="Golgi alpha-mannosidase II, domain 4"/>
    <property type="match status" value="1"/>
</dbReference>
<dbReference type="InterPro" id="IPR041147">
    <property type="entry name" value="GH38_C"/>
</dbReference>
<dbReference type="PANTHER" id="PTHR46017:SF1">
    <property type="entry name" value="ALPHA-MANNOSIDASE 2C1"/>
    <property type="match status" value="1"/>
</dbReference>
<evidence type="ECO:0000256" key="4">
    <source>
        <dbReference type="ARBA" id="ARBA00023295"/>
    </source>
</evidence>
<dbReference type="InterPro" id="IPR000602">
    <property type="entry name" value="Glyco_hydro_38_N"/>
</dbReference>
<dbReference type="GO" id="GO:0046872">
    <property type="term" value="F:metal ion binding"/>
    <property type="evidence" value="ECO:0007669"/>
    <property type="project" value="UniProtKB-KW"/>
</dbReference>
<organism evidence="6 7">
    <name type="scientific">Pannonibacter indicus</name>
    <dbReference type="NCBI Taxonomy" id="466044"/>
    <lineage>
        <taxon>Bacteria</taxon>
        <taxon>Pseudomonadati</taxon>
        <taxon>Pseudomonadota</taxon>
        <taxon>Alphaproteobacteria</taxon>
        <taxon>Hyphomicrobiales</taxon>
        <taxon>Stappiaceae</taxon>
        <taxon>Pannonibacter</taxon>
    </lineage>
</organism>
<gene>
    <name evidence="6" type="ORF">Ga0061067_10717</name>
</gene>
<accession>A0A0K6I223</accession>
<evidence type="ECO:0000256" key="2">
    <source>
        <dbReference type="ARBA" id="ARBA00022723"/>
    </source>
</evidence>
<dbReference type="CDD" id="cd10789">
    <property type="entry name" value="GH38N_AMII_ER_cytosolic"/>
    <property type="match status" value="1"/>
</dbReference>
<evidence type="ECO:0000259" key="5">
    <source>
        <dbReference type="SMART" id="SM00872"/>
    </source>
</evidence>
<dbReference type="Gene3D" id="2.60.40.2220">
    <property type="match status" value="1"/>
</dbReference>
<dbReference type="AlphaFoldDB" id="A0A0K6I223"/>
<dbReference type="FunFam" id="1.20.1270.50:FF:000004">
    <property type="entry name" value="alpha-mannosidase 2C1 isoform X1"/>
    <property type="match status" value="1"/>
</dbReference>
<keyword evidence="2" id="KW-0479">Metal-binding</keyword>
<dbReference type="SUPFAM" id="SSF74650">
    <property type="entry name" value="Galactose mutarotase-like"/>
    <property type="match status" value="1"/>
</dbReference>
<dbReference type="SUPFAM" id="SSF88688">
    <property type="entry name" value="Families 57/38 glycoside transferase middle domain"/>
    <property type="match status" value="1"/>
</dbReference>
<proteinExistence type="inferred from homology"/>
<dbReference type="InterPro" id="IPR027291">
    <property type="entry name" value="Glyco_hydro_38_N_sf"/>
</dbReference>
<reference evidence="7" key="1">
    <citation type="submission" date="2015-08" db="EMBL/GenBank/DDBJ databases">
        <authorList>
            <person name="Varghese N."/>
        </authorList>
    </citation>
    <scope>NUCLEOTIDE SEQUENCE [LARGE SCALE GENOMIC DNA]</scope>
    <source>
        <strain evidence="7">DSM 23407</strain>
    </source>
</reference>
<dbReference type="OrthoDB" id="9772207at2"/>
<dbReference type="SMART" id="SM00872">
    <property type="entry name" value="Alpha-mann_mid"/>
    <property type="match status" value="1"/>
</dbReference>
<dbReference type="GO" id="GO:0004559">
    <property type="term" value="F:alpha-mannosidase activity"/>
    <property type="evidence" value="ECO:0007669"/>
    <property type="project" value="InterPro"/>
</dbReference>
<dbReference type="GO" id="GO:0030246">
    <property type="term" value="F:carbohydrate binding"/>
    <property type="evidence" value="ECO:0007669"/>
    <property type="project" value="InterPro"/>
</dbReference>
<dbReference type="GO" id="GO:0009313">
    <property type="term" value="P:oligosaccharide catabolic process"/>
    <property type="evidence" value="ECO:0007669"/>
    <property type="project" value="TreeGrafter"/>
</dbReference>